<dbReference type="PANTHER" id="PTHR10894:SF0">
    <property type="entry name" value="NUCLEOLAR PROTEIN 56"/>
    <property type="match status" value="1"/>
</dbReference>
<evidence type="ECO:0000313" key="2">
    <source>
        <dbReference type="EMBL" id="KAA0183442.1"/>
    </source>
</evidence>
<sequence length="325" mass="36248">MGTTQHFALFEHVTGYALFRIREFDEITRNFTAHVNSFVKPVAFVHFRSVEEAIENVANVSEGVVSSLLKQFLNSNVPKKDCVLGVSHEEIGKSILSCGFGFDCVWHGGIREVLRVIRQHFSKLTKSLITQPGNAFSLAVNNRTPLSKTSVEEQIPGRVAEAKARLVVGLARARSQLNLSQHLADTAVMRALTLIDELDADLTHSVTRLRTCYFSHFPEICRSSSAAAYLPLTDDQLIHLIALCPTRVHLLSEQSDDKLRQVEVLLPILDRIKHLARDSIGADLSAEDASQLKLFAERLLRTKEVSLFFTAINLIYSPFVGKPTE</sequence>
<dbReference type="GO" id="GO:0032040">
    <property type="term" value="C:small-subunit processome"/>
    <property type="evidence" value="ECO:0007669"/>
    <property type="project" value="InterPro"/>
</dbReference>
<dbReference type="Gene3D" id="1.10.287.4070">
    <property type="match status" value="1"/>
</dbReference>
<feature type="domain" description="Nucleolar protein 58/56 N-terminal" evidence="1">
    <location>
        <begin position="7"/>
        <end position="63"/>
    </location>
</feature>
<dbReference type="GO" id="GO:0031428">
    <property type="term" value="C:box C/D methylation guide snoRNP complex"/>
    <property type="evidence" value="ECO:0007669"/>
    <property type="project" value="InterPro"/>
</dbReference>
<gene>
    <name evidence="2" type="ORF">FBUS_11592</name>
</gene>
<reference evidence="2" key="1">
    <citation type="submission" date="2019-05" db="EMBL/GenBank/DDBJ databases">
        <title>Annotation for the trematode Fasciolopsis buski.</title>
        <authorList>
            <person name="Choi Y.-J."/>
        </authorList>
    </citation>
    <scope>NUCLEOTIDE SEQUENCE</scope>
    <source>
        <strain evidence="2">HT</strain>
        <tissue evidence="2">Whole worm</tissue>
    </source>
</reference>
<accession>A0A8E0RJM1</accession>
<dbReference type="Pfam" id="PF08156">
    <property type="entry name" value="NOP5NT"/>
    <property type="match status" value="1"/>
</dbReference>
<evidence type="ECO:0000259" key="1">
    <source>
        <dbReference type="Pfam" id="PF08156"/>
    </source>
</evidence>
<keyword evidence="3" id="KW-1185">Reference proteome</keyword>
<organism evidence="2 3">
    <name type="scientific">Fasciolopsis buskii</name>
    <dbReference type="NCBI Taxonomy" id="27845"/>
    <lineage>
        <taxon>Eukaryota</taxon>
        <taxon>Metazoa</taxon>
        <taxon>Spiralia</taxon>
        <taxon>Lophotrochozoa</taxon>
        <taxon>Platyhelminthes</taxon>
        <taxon>Trematoda</taxon>
        <taxon>Digenea</taxon>
        <taxon>Plagiorchiida</taxon>
        <taxon>Echinostomata</taxon>
        <taxon>Echinostomatoidea</taxon>
        <taxon>Fasciolidae</taxon>
        <taxon>Fasciolopsis</taxon>
    </lineage>
</organism>
<proteinExistence type="predicted"/>
<dbReference type="InterPro" id="IPR012974">
    <property type="entry name" value="NOP58/56_N"/>
</dbReference>
<name>A0A8E0RJM1_9TREM</name>
<dbReference type="Proteomes" id="UP000728185">
    <property type="component" value="Unassembled WGS sequence"/>
</dbReference>
<dbReference type="OrthoDB" id="6780543at2759"/>
<dbReference type="PANTHER" id="PTHR10894">
    <property type="entry name" value="NUCLEOLAR PROTEIN 5 NUCLEOLAR PROTEIN NOP5 NOP58"/>
    <property type="match status" value="1"/>
</dbReference>
<dbReference type="AlphaFoldDB" id="A0A8E0RJM1"/>
<dbReference type="InterPro" id="IPR045056">
    <property type="entry name" value="Nop56/Nop58"/>
</dbReference>
<dbReference type="EMBL" id="LUCM01011796">
    <property type="protein sequence ID" value="KAA0183442.1"/>
    <property type="molecule type" value="Genomic_DNA"/>
</dbReference>
<comment type="caution">
    <text evidence="2">The sequence shown here is derived from an EMBL/GenBank/DDBJ whole genome shotgun (WGS) entry which is preliminary data.</text>
</comment>
<evidence type="ECO:0000313" key="3">
    <source>
        <dbReference type="Proteomes" id="UP000728185"/>
    </source>
</evidence>
<protein>
    <submittedName>
        <fullName evidence="2">Nucleolar protein 5A</fullName>
    </submittedName>
</protein>
<dbReference type="GO" id="GO:0030515">
    <property type="term" value="F:snoRNA binding"/>
    <property type="evidence" value="ECO:0007669"/>
    <property type="project" value="InterPro"/>
</dbReference>